<name>A0A9X0YFU7_9PSED</name>
<evidence type="ECO:0000313" key="1">
    <source>
        <dbReference type="EMBL" id="MBN2979108.1"/>
    </source>
</evidence>
<sequence>MHLSFQSLAGDIGIELPERLATLLKISESHPETLESLEDFFWIDAEQAQREIDEWLNPDDQPRRVFMPFASSGGGEHYCWVRLEDRACGVAQILHFGQLTSLAYDDISTFVASEYVRVASNLSNLPLRADFGAALSAEVALIQAALRPQDYELLQALFAKPHTPMNYRAGSKSPEKTVEAFISQDEARQLIAKLRNPKPREFAALRDWMR</sequence>
<comment type="caution">
    <text evidence="1">The sequence shown here is derived from an EMBL/GenBank/DDBJ whole genome shotgun (WGS) entry which is preliminary data.</text>
</comment>
<organism evidence="1 2">
    <name type="scientific">Pseudomonas lactucae</name>
    <dbReference type="NCBI Taxonomy" id="2813360"/>
    <lineage>
        <taxon>Bacteria</taxon>
        <taxon>Pseudomonadati</taxon>
        <taxon>Pseudomonadota</taxon>
        <taxon>Gammaproteobacteria</taxon>
        <taxon>Pseudomonadales</taxon>
        <taxon>Pseudomonadaceae</taxon>
        <taxon>Pseudomonas</taxon>
    </lineage>
</organism>
<dbReference type="EMBL" id="JAFHKJ010000139">
    <property type="protein sequence ID" value="MBN2979108.1"/>
    <property type="molecule type" value="Genomic_DNA"/>
</dbReference>
<keyword evidence="2" id="KW-1185">Reference proteome</keyword>
<gene>
    <name evidence="1" type="ORF">JWR99_25470</name>
</gene>
<dbReference type="RefSeq" id="WP_205491224.1">
    <property type="nucleotide sequence ID" value="NZ_JAFHKI010000132.1"/>
</dbReference>
<dbReference type="Proteomes" id="UP001154860">
    <property type="component" value="Unassembled WGS sequence"/>
</dbReference>
<proteinExistence type="predicted"/>
<evidence type="ECO:0000313" key="2">
    <source>
        <dbReference type="Proteomes" id="UP001154860"/>
    </source>
</evidence>
<reference evidence="1 2" key="1">
    <citation type="journal article" date="2021" name="Int. J. Syst. Evol. Microbiol.">
        <title>Pseudomonas lactucae sp. nov., a pathogen causing bacterial rot of lettuce in Japan.</title>
        <authorList>
            <person name="Sawada H."/>
            <person name="Fujikawa T."/>
            <person name="Satou M."/>
        </authorList>
    </citation>
    <scope>NUCLEOTIDE SEQUENCE [LARGE SCALE GENOMIC DNA]</scope>
    <source>
        <strain evidence="1 2">MAFF 301381</strain>
    </source>
</reference>
<reference evidence="1 2" key="2">
    <citation type="journal article" date="2023" name="Plant Pathol.">
        <title>Dismantling and reorganizing Pseudomonas marginalis sensu#lato.</title>
        <authorList>
            <person name="Sawada H."/>
            <person name="Fujikawa T."/>
            <person name="Satou M."/>
        </authorList>
    </citation>
    <scope>NUCLEOTIDE SEQUENCE [LARGE SCALE GENOMIC DNA]</scope>
    <source>
        <strain evidence="1 2">MAFF 301381</strain>
    </source>
</reference>
<accession>A0A9X0YFU7</accession>
<protein>
    <recommendedName>
        <fullName evidence="3">SMI1/KNR4 family protein</fullName>
    </recommendedName>
</protein>
<dbReference type="AlphaFoldDB" id="A0A9X0YFU7"/>
<evidence type="ECO:0008006" key="3">
    <source>
        <dbReference type="Google" id="ProtNLM"/>
    </source>
</evidence>